<dbReference type="EMBL" id="JAGMVJ010000006">
    <property type="protein sequence ID" value="KAH7089650.1"/>
    <property type="molecule type" value="Genomic_DNA"/>
</dbReference>
<organism evidence="6 7">
    <name type="scientific">Paraphoma chrysanthemicola</name>
    <dbReference type="NCBI Taxonomy" id="798071"/>
    <lineage>
        <taxon>Eukaryota</taxon>
        <taxon>Fungi</taxon>
        <taxon>Dikarya</taxon>
        <taxon>Ascomycota</taxon>
        <taxon>Pezizomycotina</taxon>
        <taxon>Dothideomycetes</taxon>
        <taxon>Pleosporomycetidae</taxon>
        <taxon>Pleosporales</taxon>
        <taxon>Pleosporineae</taxon>
        <taxon>Phaeosphaeriaceae</taxon>
        <taxon>Paraphoma</taxon>
    </lineage>
</organism>
<keyword evidence="2" id="KW-0547">Nucleotide-binding</keyword>
<dbReference type="OrthoDB" id="10252171at2759"/>
<keyword evidence="1" id="KW-0808">Transferase</keyword>
<evidence type="ECO:0000256" key="4">
    <source>
        <dbReference type="ARBA" id="ARBA00022840"/>
    </source>
</evidence>
<reference evidence="6" key="1">
    <citation type="journal article" date="2021" name="Nat. Commun.">
        <title>Genetic determinants of endophytism in the Arabidopsis root mycobiome.</title>
        <authorList>
            <person name="Mesny F."/>
            <person name="Miyauchi S."/>
            <person name="Thiergart T."/>
            <person name="Pickel B."/>
            <person name="Atanasova L."/>
            <person name="Karlsson M."/>
            <person name="Huettel B."/>
            <person name="Barry K.W."/>
            <person name="Haridas S."/>
            <person name="Chen C."/>
            <person name="Bauer D."/>
            <person name="Andreopoulos W."/>
            <person name="Pangilinan J."/>
            <person name="LaButti K."/>
            <person name="Riley R."/>
            <person name="Lipzen A."/>
            <person name="Clum A."/>
            <person name="Drula E."/>
            <person name="Henrissat B."/>
            <person name="Kohler A."/>
            <person name="Grigoriev I.V."/>
            <person name="Martin F.M."/>
            <person name="Hacquard S."/>
        </authorList>
    </citation>
    <scope>NUCLEOTIDE SEQUENCE</scope>
    <source>
        <strain evidence="6">MPI-SDFR-AT-0120</strain>
    </source>
</reference>
<comment type="caution">
    <text evidence="6">The sequence shown here is derived from an EMBL/GenBank/DDBJ whole genome shotgun (WGS) entry which is preliminary data.</text>
</comment>
<evidence type="ECO:0000256" key="1">
    <source>
        <dbReference type="ARBA" id="ARBA00022679"/>
    </source>
</evidence>
<feature type="domain" description="Protein kinase" evidence="5">
    <location>
        <begin position="1"/>
        <end position="293"/>
    </location>
</feature>
<keyword evidence="7" id="KW-1185">Reference proteome</keyword>
<dbReference type="Proteomes" id="UP000813461">
    <property type="component" value="Unassembled WGS sequence"/>
</dbReference>
<sequence>MIVRPVRVLQAARTIFTLVGQSGREYNLQKVLQRHPNKPELSVCLTLCDKTPYIIKPVSESILEHLQDFRADFESHRGLRIHVDKIKKESILVYEYFKTDLLTLVENYPPLPLTARKKILKDIGDTLAEIHEKNWIHLDVKPDNIFLNWSVDSSDEFHLEKIVLGDMDCALKLKGEKLLNYKIGNVMWRSPEGQLGRGVGKPSEVFSFALLCLYVITGGQSLHFDFAELDTEPEVVILFKLLSTFGPLPDALIKHVEDAEAVELLANLWQAVMTNLDPAKRATMAEIVKDGYWAED</sequence>
<dbReference type="PANTHER" id="PTHR11042">
    <property type="entry name" value="EUKARYOTIC TRANSLATION INITIATION FACTOR 2-ALPHA KINASE EIF2-ALPHA KINASE -RELATED"/>
    <property type="match status" value="1"/>
</dbReference>
<keyword evidence="3 6" id="KW-0418">Kinase</keyword>
<dbReference type="GO" id="GO:0004672">
    <property type="term" value="F:protein kinase activity"/>
    <property type="evidence" value="ECO:0007669"/>
    <property type="project" value="InterPro"/>
</dbReference>
<dbReference type="GO" id="GO:0005634">
    <property type="term" value="C:nucleus"/>
    <property type="evidence" value="ECO:0007669"/>
    <property type="project" value="TreeGrafter"/>
</dbReference>
<dbReference type="InterPro" id="IPR000719">
    <property type="entry name" value="Prot_kinase_dom"/>
</dbReference>
<dbReference type="SUPFAM" id="SSF56112">
    <property type="entry name" value="Protein kinase-like (PK-like)"/>
    <property type="match status" value="1"/>
</dbReference>
<evidence type="ECO:0000256" key="2">
    <source>
        <dbReference type="ARBA" id="ARBA00022741"/>
    </source>
</evidence>
<dbReference type="PROSITE" id="PS50011">
    <property type="entry name" value="PROTEIN_KINASE_DOM"/>
    <property type="match status" value="1"/>
</dbReference>
<keyword evidence="4" id="KW-0067">ATP-binding</keyword>
<evidence type="ECO:0000313" key="6">
    <source>
        <dbReference type="EMBL" id="KAH7089650.1"/>
    </source>
</evidence>
<evidence type="ECO:0000313" key="7">
    <source>
        <dbReference type="Proteomes" id="UP000813461"/>
    </source>
</evidence>
<dbReference type="Gene3D" id="1.10.510.10">
    <property type="entry name" value="Transferase(Phosphotransferase) domain 1"/>
    <property type="match status" value="1"/>
</dbReference>
<evidence type="ECO:0000256" key="3">
    <source>
        <dbReference type="ARBA" id="ARBA00022777"/>
    </source>
</evidence>
<protein>
    <submittedName>
        <fullName evidence="6">Calcium/calmodulin dependent protein kinase-like protein</fullName>
    </submittedName>
</protein>
<name>A0A8K0R8Y0_9PLEO</name>
<dbReference type="Pfam" id="PF00069">
    <property type="entry name" value="Pkinase"/>
    <property type="match status" value="1"/>
</dbReference>
<proteinExistence type="predicted"/>
<dbReference type="AlphaFoldDB" id="A0A8K0R8Y0"/>
<dbReference type="SMART" id="SM00220">
    <property type="entry name" value="S_TKc"/>
    <property type="match status" value="1"/>
</dbReference>
<dbReference type="InterPro" id="IPR050339">
    <property type="entry name" value="CC_SR_Kinase"/>
</dbReference>
<gene>
    <name evidence="6" type="ORF">FB567DRAFT_618872</name>
</gene>
<dbReference type="InterPro" id="IPR011009">
    <property type="entry name" value="Kinase-like_dom_sf"/>
</dbReference>
<evidence type="ECO:0000259" key="5">
    <source>
        <dbReference type="PROSITE" id="PS50011"/>
    </source>
</evidence>
<dbReference type="GO" id="GO:0005737">
    <property type="term" value="C:cytoplasm"/>
    <property type="evidence" value="ECO:0007669"/>
    <property type="project" value="TreeGrafter"/>
</dbReference>
<accession>A0A8K0R8Y0</accession>
<dbReference type="GO" id="GO:0005524">
    <property type="term" value="F:ATP binding"/>
    <property type="evidence" value="ECO:0007669"/>
    <property type="project" value="UniProtKB-KW"/>
</dbReference>